<organism evidence="1">
    <name type="scientific">marine metagenome</name>
    <dbReference type="NCBI Taxonomy" id="408172"/>
    <lineage>
        <taxon>unclassified sequences</taxon>
        <taxon>metagenomes</taxon>
        <taxon>ecological metagenomes</taxon>
    </lineage>
</organism>
<feature type="non-terminal residue" evidence="1">
    <location>
        <position position="298"/>
    </location>
</feature>
<evidence type="ECO:0008006" key="2">
    <source>
        <dbReference type="Google" id="ProtNLM"/>
    </source>
</evidence>
<proteinExistence type="predicted"/>
<sequence length="298" mass="32549">MKKNILALMAVPFVIVAAPKELVDVQVYPKDANIYTKRGKQSLVVQAKYSDSTTREVTAEAKYTFADPKFAKLDKNTLLPLSDGETTLKIEFSGRTLTLPVKVAKATEDRPAVFSLDVMPVFSKGGCNAGSCHGSARGKDKFRLSLFGFDPQRDYFSLTREEVGRRINIARPDEALIIEKGCGRVTHTGGKVFEKDSWQYNTLIEWLAAGAPNDPANTPKVIDVEIRPLQAVLEGPGSTQRLTVRAKYSDGTDRDVTRETVFISNNGIAAQATPSGLITSGKPGEAFIMARFDQITTG</sequence>
<reference evidence="1" key="1">
    <citation type="submission" date="2018-05" db="EMBL/GenBank/DDBJ databases">
        <authorList>
            <person name="Lanie J.A."/>
            <person name="Ng W.-L."/>
            <person name="Kazmierczak K.M."/>
            <person name="Andrzejewski T.M."/>
            <person name="Davidsen T.M."/>
            <person name="Wayne K.J."/>
            <person name="Tettelin H."/>
            <person name="Glass J.I."/>
            <person name="Rusch D."/>
            <person name="Podicherti R."/>
            <person name="Tsui H.-C.T."/>
            <person name="Winkler M.E."/>
        </authorList>
    </citation>
    <scope>NUCLEOTIDE SEQUENCE</scope>
</reference>
<evidence type="ECO:0000313" key="1">
    <source>
        <dbReference type="EMBL" id="SVA46074.1"/>
    </source>
</evidence>
<dbReference type="AlphaFoldDB" id="A0A381W0Q2"/>
<accession>A0A381W0Q2</accession>
<dbReference type="EMBL" id="UINC01010350">
    <property type="protein sequence ID" value="SVA46074.1"/>
    <property type="molecule type" value="Genomic_DNA"/>
</dbReference>
<dbReference type="Gene3D" id="2.60.40.1080">
    <property type="match status" value="2"/>
</dbReference>
<name>A0A381W0Q2_9ZZZZ</name>
<protein>
    <recommendedName>
        <fullName evidence="2">Cell surface protein</fullName>
    </recommendedName>
</protein>
<gene>
    <name evidence="1" type="ORF">METZ01_LOCUS98928</name>
</gene>